<comment type="caution">
    <text evidence="2">The sequence shown here is derived from an EMBL/GenBank/DDBJ whole genome shotgun (WGS) entry which is preliminary data.</text>
</comment>
<evidence type="ECO:0000313" key="2">
    <source>
        <dbReference type="EMBL" id="GAA4414238.1"/>
    </source>
</evidence>
<proteinExistence type="inferred from homology"/>
<dbReference type="Proteomes" id="UP001500936">
    <property type="component" value="Unassembled WGS sequence"/>
</dbReference>
<dbReference type="SMART" id="SM00947">
    <property type="entry name" value="Pro_CA"/>
    <property type="match status" value="1"/>
</dbReference>
<dbReference type="PANTHER" id="PTHR11002:SF79">
    <property type="entry name" value="CARBONIC ANHYDRASE 2"/>
    <property type="match status" value="1"/>
</dbReference>
<keyword evidence="3" id="KW-1185">Reference proteome</keyword>
<dbReference type="InterPro" id="IPR036874">
    <property type="entry name" value="Carbonic_anhydrase_sf"/>
</dbReference>
<dbReference type="SUPFAM" id="SSF53056">
    <property type="entry name" value="beta-carbonic anhydrase, cab"/>
    <property type="match status" value="1"/>
</dbReference>
<dbReference type="EMBL" id="BAABHB010000011">
    <property type="protein sequence ID" value="GAA4414238.1"/>
    <property type="molecule type" value="Genomic_DNA"/>
</dbReference>
<accession>A0ABP8KTC8</accession>
<organism evidence="2 3">
    <name type="scientific">Nibrella viscosa</name>
    <dbReference type="NCBI Taxonomy" id="1084524"/>
    <lineage>
        <taxon>Bacteria</taxon>
        <taxon>Pseudomonadati</taxon>
        <taxon>Bacteroidota</taxon>
        <taxon>Cytophagia</taxon>
        <taxon>Cytophagales</taxon>
        <taxon>Spirosomataceae</taxon>
        <taxon>Nibrella</taxon>
    </lineage>
</organism>
<evidence type="ECO:0000313" key="3">
    <source>
        <dbReference type="Proteomes" id="UP001500936"/>
    </source>
</evidence>
<protein>
    <submittedName>
        <fullName evidence="2">Carbonic anhydrase family protein</fullName>
    </submittedName>
</protein>
<dbReference type="Gene3D" id="3.40.1050.10">
    <property type="entry name" value="Carbonic anhydrase"/>
    <property type="match status" value="1"/>
</dbReference>
<sequence>MYEGTKEAQQALSPEAALDLLKRGNDRFCNNLHRNRDLLEEVHARSTGQYPFATILSCMDSRAPAELIFDRGIGDIFNIRIAGNILNDDILGSMEFGTKVVGSKIILVLGHTSCGAIKGACDHAELGHLTQLVQKIVPAMERETTNQTERNGQNLDFVNKVSELNVRLVMDQIIKQSPIIAELVDEGSIKIYGGMYDVTSGAVSFLEESIHA</sequence>
<dbReference type="Pfam" id="PF00484">
    <property type="entry name" value="Pro_CA"/>
    <property type="match status" value="1"/>
</dbReference>
<reference evidence="3" key="1">
    <citation type="journal article" date="2019" name="Int. J. Syst. Evol. Microbiol.">
        <title>The Global Catalogue of Microorganisms (GCM) 10K type strain sequencing project: providing services to taxonomists for standard genome sequencing and annotation.</title>
        <authorList>
            <consortium name="The Broad Institute Genomics Platform"/>
            <consortium name="The Broad Institute Genome Sequencing Center for Infectious Disease"/>
            <person name="Wu L."/>
            <person name="Ma J."/>
        </authorList>
    </citation>
    <scope>NUCLEOTIDE SEQUENCE [LARGE SCALE GENOMIC DNA]</scope>
    <source>
        <strain evidence="3">JCM 17925</strain>
    </source>
</reference>
<dbReference type="CDD" id="cd03378">
    <property type="entry name" value="beta_CA_cladeC"/>
    <property type="match status" value="1"/>
</dbReference>
<evidence type="ECO:0000256" key="1">
    <source>
        <dbReference type="ARBA" id="ARBA00006217"/>
    </source>
</evidence>
<dbReference type="RefSeq" id="WP_345270099.1">
    <property type="nucleotide sequence ID" value="NZ_BAABHB010000011.1"/>
</dbReference>
<dbReference type="InterPro" id="IPR001765">
    <property type="entry name" value="Carbonic_anhydrase"/>
</dbReference>
<dbReference type="NCBIfam" id="NF011765">
    <property type="entry name" value="PRK15219.1"/>
    <property type="match status" value="1"/>
</dbReference>
<name>A0ABP8KTC8_9BACT</name>
<comment type="similarity">
    <text evidence="1">Belongs to the beta-class carbonic anhydrase family.</text>
</comment>
<gene>
    <name evidence="2" type="ORF">GCM10023187_43420</name>
</gene>
<dbReference type="PANTHER" id="PTHR11002">
    <property type="entry name" value="CARBONIC ANHYDRASE"/>
    <property type="match status" value="1"/>
</dbReference>